<accession>A0A830BNM3</accession>
<dbReference type="InterPro" id="IPR036408">
    <property type="entry name" value="PSI_PsaA/B_sf"/>
</dbReference>
<proteinExistence type="predicted"/>
<dbReference type="PANTHER" id="PTHR30128:SF19">
    <property type="entry name" value="PHOTOSYSTEM I P700 CHLOROPHYLL A APOPROTEIN A1-RELATED"/>
    <property type="match status" value="1"/>
</dbReference>
<keyword evidence="1" id="KW-0472">Membrane</keyword>
<dbReference type="PANTHER" id="PTHR30128">
    <property type="entry name" value="OUTER MEMBRANE PROTEIN, OMPA-RELATED"/>
    <property type="match status" value="1"/>
</dbReference>
<evidence type="ECO:0000313" key="3">
    <source>
        <dbReference type="Proteomes" id="UP000653305"/>
    </source>
</evidence>
<keyword evidence="3" id="KW-1185">Reference proteome</keyword>
<comment type="caution">
    <text evidence="2">The sequence shown here is derived from an EMBL/GenBank/DDBJ whole genome shotgun (WGS) entry which is preliminary data.</text>
</comment>
<dbReference type="SUPFAM" id="SSF81558">
    <property type="entry name" value="Photosystem I subunits PsaA/PsaB"/>
    <property type="match status" value="1"/>
</dbReference>
<keyword evidence="1" id="KW-0812">Transmembrane</keyword>
<gene>
    <name evidence="2" type="ORF">PHJA_001059700</name>
</gene>
<protein>
    <submittedName>
        <fullName evidence="2">Photosystem i p700 chlorophyll a apoprotein a2</fullName>
    </submittedName>
</protein>
<dbReference type="Proteomes" id="UP000653305">
    <property type="component" value="Unassembled WGS sequence"/>
</dbReference>
<dbReference type="Pfam" id="PF00223">
    <property type="entry name" value="PsaA_PsaB"/>
    <property type="match status" value="1"/>
</dbReference>
<dbReference type="GO" id="GO:0015979">
    <property type="term" value="P:photosynthesis"/>
    <property type="evidence" value="ECO:0007669"/>
    <property type="project" value="InterPro"/>
</dbReference>
<evidence type="ECO:0000256" key="1">
    <source>
        <dbReference type="SAM" id="Phobius"/>
    </source>
</evidence>
<dbReference type="PRINTS" id="PR00257">
    <property type="entry name" value="PHOTSYSPSAAB"/>
</dbReference>
<feature type="transmembrane region" description="Helical" evidence="1">
    <location>
        <begin position="12"/>
        <end position="33"/>
    </location>
</feature>
<dbReference type="InterPro" id="IPR001280">
    <property type="entry name" value="PSI_PsaA/B"/>
</dbReference>
<dbReference type="GO" id="GO:0009535">
    <property type="term" value="C:chloroplast thylakoid membrane"/>
    <property type="evidence" value="ECO:0007669"/>
    <property type="project" value="TreeGrafter"/>
</dbReference>
<evidence type="ECO:0000313" key="2">
    <source>
        <dbReference type="EMBL" id="GFP89160.1"/>
    </source>
</evidence>
<dbReference type="Gene3D" id="1.20.1130.10">
    <property type="entry name" value="Photosystem I PsaA/PsaB"/>
    <property type="match status" value="1"/>
</dbReference>
<dbReference type="EMBL" id="BMAC01000181">
    <property type="protein sequence ID" value="GFP89160.1"/>
    <property type="molecule type" value="Genomic_DNA"/>
</dbReference>
<dbReference type="OrthoDB" id="1699083at2759"/>
<feature type="transmembrane region" description="Helical" evidence="1">
    <location>
        <begin position="94"/>
        <end position="114"/>
    </location>
</feature>
<name>A0A830BNM3_9LAMI</name>
<keyword evidence="1" id="KW-1133">Transmembrane helix</keyword>
<dbReference type="AlphaFoldDB" id="A0A830BNM3"/>
<sequence length="127" mass="14645">MIQSIIHFIFKLGLDLASSGVITFLVAQHMYFLPSYAFIAQELTTPASLYTHHQYVVGVIMTRDFSHGAIFFIRGYNPKKNNVLARILYHKEAIISHLSWASFFLGFHTLRLYIYNDVMLAFVTPKK</sequence>
<reference evidence="2" key="1">
    <citation type="submission" date="2020-07" db="EMBL/GenBank/DDBJ databases">
        <title>Ethylene signaling mediates host invasion by parasitic plants.</title>
        <authorList>
            <person name="Yoshida S."/>
        </authorList>
    </citation>
    <scope>NUCLEOTIDE SEQUENCE</scope>
    <source>
        <strain evidence="2">Okayama</strain>
    </source>
</reference>
<organism evidence="2 3">
    <name type="scientific">Phtheirospermum japonicum</name>
    <dbReference type="NCBI Taxonomy" id="374723"/>
    <lineage>
        <taxon>Eukaryota</taxon>
        <taxon>Viridiplantae</taxon>
        <taxon>Streptophyta</taxon>
        <taxon>Embryophyta</taxon>
        <taxon>Tracheophyta</taxon>
        <taxon>Spermatophyta</taxon>
        <taxon>Magnoliopsida</taxon>
        <taxon>eudicotyledons</taxon>
        <taxon>Gunneridae</taxon>
        <taxon>Pentapetalae</taxon>
        <taxon>asterids</taxon>
        <taxon>lamiids</taxon>
        <taxon>Lamiales</taxon>
        <taxon>Orobanchaceae</taxon>
        <taxon>Orobanchaceae incertae sedis</taxon>
        <taxon>Phtheirospermum</taxon>
    </lineage>
</organism>